<dbReference type="GO" id="GO:1990961">
    <property type="term" value="P:xenobiotic detoxification by transmembrane export across the plasma membrane"/>
    <property type="evidence" value="ECO:0007669"/>
    <property type="project" value="UniProtKB-ARBA"/>
</dbReference>
<evidence type="ECO:0000256" key="9">
    <source>
        <dbReference type="RuleBase" id="RU003942"/>
    </source>
</evidence>
<gene>
    <name evidence="11" type="ORF">SAMN05421538_1131</name>
</gene>
<evidence type="ECO:0000256" key="4">
    <source>
        <dbReference type="ARBA" id="ARBA00022692"/>
    </source>
</evidence>
<evidence type="ECO:0000256" key="8">
    <source>
        <dbReference type="ARBA" id="ARBA00039168"/>
    </source>
</evidence>
<feature type="transmembrane region" description="Helical" evidence="10">
    <location>
        <begin position="85"/>
        <end position="102"/>
    </location>
</feature>
<keyword evidence="4 9" id="KW-0812">Transmembrane</keyword>
<evidence type="ECO:0000256" key="1">
    <source>
        <dbReference type="ARBA" id="ARBA00004651"/>
    </source>
</evidence>
<dbReference type="PANTHER" id="PTHR30561">
    <property type="entry name" value="SMR FAMILY PROTON-DEPENDENT DRUG EFFLUX TRANSPORTER SUGE"/>
    <property type="match status" value="1"/>
</dbReference>
<dbReference type="FunFam" id="1.10.3730.20:FF:000001">
    <property type="entry name" value="Quaternary ammonium compound resistance transporter SugE"/>
    <property type="match status" value="1"/>
</dbReference>
<keyword evidence="3" id="KW-1003">Cell membrane</keyword>
<protein>
    <recommendedName>
        <fullName evidence="8">Guanidinium exporter</fullName>
    </recommendedName>
</protein>
<keyword evidence="6 10" id="KW-0472">Membrane</keyword>
<dbReference type="OrthoDB" id="9808638at2"/>
<dbReference type="STRING" id="591205.SAMN05421538_1131"/>
<evidence type="ECO:0000256" key="3">
    <source>
        <dbReference type="ARBA" id="ARBA00022475"/>
    </source>
</evidence>
<dbReference type="AlphaFoldDB" id="A0A1G7GCL5"/>
<dbReference type="InterPro" id="IPR045324">
    <property type="entry name" value="Small_multidrug_res"/>
</dbReference>
<dbReference type="Pfam" id="PF00893">
    <property type="entry name" value="Multi_Drug_Res"/>
    <property type="match status" value="1"/>
</dbReference>
<organism evidence="11 12">
    <name type="scientific">Paracoccus isoporae</name>
    <dbReference type="NCBI Taxonomy" id="591205"/>
    <lineage>
        <taxon>Bacteria</taxon>
        <taxon>Pseudomonadati</taxon>
        <taxon>Pseudomonadota</taxon>
        <taxon>Alphaproteobacteria</taxon>
        <taxon>Rhodobacterales</taxon>
        <taxon>Paracoccaceae</taxon>
        <taxon>Paracoccus</taxon>
    </lineage>
</organism>
<keyword evidence="5 10" id="KW-1133">Transmembrane helix</keyword>
<dbReference type="InterPro" id="IPR037185">
    <property type="entry name" value="EmrE-like"/>
</dbReference>
<comment type="subcellular location">
    <subcellularLocation>
        <location evidence="1 9">Cell membrane</location>
        <topology evidence="1 9">Multi-pass membrane protein</topology>
    </subcellularLocation>
</comment>
<sequence>MIWAQLVIAGLLEVVWAFTMKQSDGFSRTGYSIVTILAMIASFWLLARAMAVLPLGTAYVIWTGIGSVGAFVLGLTLLGETASPARIGAAVMIIGGIILMKISSS</sequence>
<evidence type="ECO:0000313" key="11">
    <source>
        <dbReference type="EMBL" id="SDE85815.1"/>
    </source>
</evidence>
<dbReference type="Proteomes" id="UP000199344">
    <property type="component" value="Unassembled WGS sequence"/>
</dbReference>
<dbReference type="GO" id="GO:0022857">
    <property type="term" value="F:transmembrane transporter activity"/>
    <property type="evidence" value="ECO:0007669"/>
    <property type="project" value="InterPro"/>
</dbReference>
<feature type="transmembrane region" description="Helical" evidence="10">
    <location>
        <begin position="59"/>
        <end position="79"/>
    </location>
</feature>
<dbReference type="SUPFAM" id="SSF103481">
    <property type="entry name" value="Multidrug resistance efflux transporter EmrE"/>
    <property type="match status" value="1"/>
</dbReference>
<keyword evidence="2" id="KW-0813">Transport</keyword>
<evidence type="ECO:0000256" key="10">
    <source>
        <dbReference type="SAM" id="Phobius"/>
    </source>
</evidence>
<dbReference type="PANTHER" id="PTHR30561:SF0">
    <property type="entry name" value="GUANIDINIUM EXPORTER"/>
    <property type="match status" value="1"/>
</dbReference>
<evidence type="ECO:0000256" key="5">
    <source>
        <dbReference type="ARBA" id="ARBA00022989"/>
    </source>
</evidence>
<keyword evidence="12" id="KW-1185">Reference proteome</keyword>
<dbReference type="RefSeq" id="WP_090525284.1">
    <property type="nucleotide sequence ID" value="NZ_FNAH01000013.1"/>
</dbReference>
<dbReference type="EMBL" id="FNAH01000013">
    <property type="protein sequence ID" value="SDE85815.1"/>
    <property type="molecule type" value="Genomic_DNA"/>
</dbReference>
<dbReference type="GO" id="GO:0005886">
    <property type="term" value="C:plasma membrane"/>
    <property type="evidence" value="ECO:0007669"/>
    <property type="project" value="UniProtKB-SubCell"/>
</dbReference>
<evidence type="ECO:0000313" key="12">
    <source>
        <dbReference type="Proteomes" id="UP000199344"/>
    </source>
</evidence>
<feature type="transmembrane region" description="Helical" evidence="10">
    <location>
        <begin position="27"/>
        <end position="47"/>
    </location>
</feature>
<comment type="similarity">
    <text evidence="7">Belongs to the drug/metabolite transporter (DMT) superfamily. Small multidrug resistance (SMR) (TC 2.A.7.1) family. Gdx/SugE subfamily.</text>
</comment>
<evidence type="ECO:0000256" key="6">
    <source>
        <dbReference type="ARBA" id="ARBA00023136"/>
    </source>
</evidence>
<reference evidence="11 12" key="1">
    <citation type="submission" date="2016-10" db="EMBL/GenBank/DDBJ databases">
        <authorList>
            <person name="de Groot N.N."/>
        </authorList>
    </citation>
    <scope>NUCLEOTIDE SEQUENCE [LARGE SCALE GENOMIC DNA]</scope>
    <source>
        <strain evidence="11 12">DSM 22220</strain>
    </source>
</reference>
<proteinExistence type="inferred from homology"/>
<evidence type="ECO:0000256" key="7">
    <source>
        <dbReference type="ARBA" id="ARBA00038151"/>
    </source>
</evidence>
<dbReference type="Gene3D" id="1.10.3730.20">
    <property type="match status" value="1"/>
</dbReference>
<accession>A0A1G7GCL5</accession>
<evidence type="ECO:0000256" key="2">
    <source>
        <dbReference type="ARBA" id="ARBA00022448"/>
    </source>
</evidence>
<dbReference type="InterPro" id="IPR000390">
    <property type="entry name" value="Small_drug/metabolite_transptr"/>
</dbReference>
<name>A0A1G7GCL5_9RHOB</name>